<gene>
    <name evidence="1" type="primary">BnaC07g06740D</name>
    <name evidence="1" type="ORF">GSBRNA2T00013094001</name>
</gene>
<reference evidence="1 2" key="1">
    <citation type="journal article" date="2014" name="Science">
        <title>Plant genetics. Early allopolyploid evolution in the post-Neolithic Brassica napus oilseed genome.</title>
        <authorList>
            <person name="Chalhoub B."/>
            <person name="Denoeud F."/>
            <person name="Liu S."/>
            <person name="Parkin I.A."/>
            <person name="Tang H."/>
            <person name="Wang X."/>
            <person name="Chiquet J."/>
            <person name="Belcram H."/>
            <person name="Tong C."/>
            <person name="Samans B."/>
            <person name="Correa M."/>
            <person name="Da Silva C."/>
            <person name="Just J."/>
            <person name="Falentin C."/>
            <person name="Koh C.S."/>
            <person name="Le Clainche I."/>
            <person name="Bernard M."/>
            <person name="Bento P."/>
            <person name="Noel B."/>
            <person name="Labadie K."/>
            <person name="Alberti A."/>
            <person name="Charles M."/>
            <person name="Arnaud D."/>
            <person name="Guo H."/>
            <person name="Daviaud C."/>
            <person name="Alamery S."/>
            <person name="Jabbari K."/>
            <person name="Zhao M."/>
            <person name="Edger P.P."/>
            <person name="Chelaifa H."/>
            <person name="Tack D."/>
            <person name="Lassalle G."/>
            <person name="Mestiri I."/>
            <person name="Schnel N."/>
            <person name="Le Paslier M.C."/>
            <person name="Fan G."/>
            <person name="Renault V."/>
            <person name="Bayer P.E."/>
            <person name="Golicz A.A."/>
            <person name="Manoli S."/>
            <person name="Lee T.H."/>
            <person name="Thi V.H."/>
            <person name="Chalabi S."/>
            <person name="Hu Q."/>
            <person name="Fan C."/>
            <person name="Tollenaere R."/>
            <person name="Lu Y."/>
            <person name="Battail C."/>
            <person name="Shen J."/>
            <person name="Sidebottom C.H."/>
            <person name="Wang X."/>
            <person name="Canaguier A."/>
            <person name="Chauveau A."/>
            <person name="Berard A."/>
            <person name="Deniot G."/>
            <person name="Guan M."/>
            <person name="Liu Z."/>
            <person name="Sun F."/>
            <person name="Lim Y.P."/>
            <person name="Lyons E."/>
            <person name="Town C.D."/>
            <person name="Bancroft I."/>
            <person name="Wang X."/>
            <person name="Meng J."/>
            <person name="Ma J."/>
            <person name="Pires J.C."/>
            <person name="King G.J."/>
            <person name="Brunel D."/>
            <person name="Delourme R."/>
            <person name="Renard M."/>
            <person name="Aury J.M."/>
            <person name="Adams K.L."/>
            <person name="Batley J."/>
            <person name="Snowdon R.J."/>
            <person name="Tost J."/>
            <person name="Edwards D."/>
            <person name="Zhou Y."/>
            <person name="Hua W."/>
            <person name="Sharpe A.G."/>
            <person name="Paterson A.H."/>
            <person name="Guan C."/>
            <person name="Wincker P."/>
        </authorList>
    </citation>
    <scope>NUCLEOTIDE SEQUENCE [LARGE SCALE GENOMIC DNA]</scope>
    <source>
        <strain evidence="2">cv. Darmor-bzh</strain>
    </source>
</reference>
<dbReference type="Proteomes" id="UP000028999">
    <property type="component" value="Unassembled WGS sequence"/>
</dbReference>
<accession>A0A078G2U0</accession>
<protein>
    <submittedName>
        <fullName evidence="1">BnaC07g06740D protein</fullName>
    </submittedName>
</protein>
<evidence type="ECO:0000313" key="2">
    <source>
        <dbReference type="Proteomes" id="UP000028999"/>
    </source>
</evidence>
<dbReference type="OMA" id="IWAMECI"/>
<name>A0A078G2U0_BRANA</name>
<organism evidence="1 2">
    <name type="scientific">Brassica napus</name>
    <name type="common">Rape</name>
    <dbReference type="NCBI Taxonomy" id="3708"/>
    <lineage>
        <taxon>Eukaryota</taxon>
        <taxon>Viridiplantae</taxon>
        <taxon>Streptophyta</taxon>
        <taxon>Embryophyta</taxon>
        <taxon>Tracheophyta</taxon>
        <taxon>Spermatophyta</taxon>
        <taxon>Magnoliopsida</taxon>
        <taxon>eudicotyledons</taxon>
        <taxon>Gunneridae</taxon>
        <taxon>Pentapetalae</taxon>
        <taxon>rosids</taxon>
        <taxon>malvids</taxon>
        <taxon>Brassicales</taxon>
        <taxon>Brassicaceae</taxon>
        <taxon>Brassiceae</taxon>
        <taxon>Brassica</taxon>
    </lineage>
</organism>
<keyword evidence="2" id="KW-1185">Reference proteome</keyword>
<dbReference type="AlphaFoldDB" id="A0A078G2U0"/>
<evidence type="ECO:0000313" key="1">
    <source>
        <dbReference type="EMBL" id="CDY20825.1"/>
    </source>
</evidence>
<proteinExistence type="predicted"/>
<dbReference type="EMBL" id="LK032112">
    <property type="protein sequence ID" value="CDY20825.1"/>
    <property type="molecule type" value="Genomic_DNA"/>
</dbReference>
<dbReference type="PaxDb" id="3708-A0A078G2U0"/>
<dbReference type="Gramene" id="CDY20825">
    <property type="protein sequence ID" value="CDY20825"/>
    <property type="gene ID" value="GSBRNA2T00013094001"/>
</dbReference>
<sequence>MGARNTRASQSPLHSKIEALIWAIECMRNLRQFWVTFATDCGLCSIGEDGFGTRGVASLCKLFGGHNFLKRSFNSSEIIHIPRTHNSRAGSLARSARKQRYFVVHMDAELPVWFAESI</sequence>